<reference evidence="1" key="4">
    <citation type="submission" date="2019-03" db="UniProtKB">
        <authorList>
            <consortium name="EnsemblPlants"/>
        </authorList>
    </citation>
    <scope>IDENTIFICATION</scope>
</reference>
<reference evidence="1" key="3">
    <citation type="journal article" date="2017" name="Nature">
        <title>Genome sequence of the progenitor of the wheat D genome Aegilops tauschii.</title>
        <authorList>
            <person name="Luo M.C."/>
            <person name="Gu Y.Q."/>
            <person name="Puiu D."/>
            <person name="Wang H."/>
            <person name="Twardziok S.O."/>
            <person name="Deal K.R."/>
            <person name="Huo N."/>
            <person name="Zhu T."/>
            <person name="Wang L."/>
            <person name="Wang Y."/>
            <person name="McGuire P.E."/>
            <person name="Liu S."/>
            <person name="Long H."/>
            <person name="Ramasamy R.K."/>
            <person name="Rodriguez J.C."/>
            <person name="Van S.L."/>
            <person name="Yuan L."/>
            <person name="Wang Z."/>
            <person name="Xia Z."/>
            <person name="Xiao L."/>
            <person name="Anderson O.D."/>
            <person name="Ouyang S."/>
            <person name="Liang Y."/>
            <person name="Zimin A.V."/>
            <person name="Pertea G."/>
            <person name="Qi P."/>
            <person name="Bennetzen J.L."/>
            <person name="Dai X."/>
            <person name="Dawson M.W."/>
            <person name="Muller H.G."/>
            <person name="Kugler K."/>
            <person name="Rivarola-Duarte L."/>
            <person name="Spannagl M."/>
            <person name="Mayer K.F.X."/>
            <person name="Lu F.H."/>
            <person name="Bevan M.W."/>
            <person name="Leroy P."/>
            <person name="Li P."/>
            <person name="You F.M."/>
            <person name="Sun Q."/>
            <person name="Liu Z."/>
            <person name="Lyons E."/>
            <person name="Wicker T."/>
            <person name="Salzberg S.L."/>
            <person name="Devos K.M."/>
            <person name="Dvorak J."/>
        </authorList>
    </citation>
    <scope>NUCLEOTIDE SEQUENCE [LARGE SCALE GENOMIC DNA]</scope>
    <source>
        <strain evidence="1">cv. AL8/78</strain>
    </source>
</reference>
<dbReference type="AlphaFoldDB" id="A0A453MB78"/>
<dbReference type="Proteomes" id="UP000015105">
    <property type="component" value="Chromosome 5D"/>
</dbReference>
<evidence type="ECO:0000313" key="1">
    <source>
        <dbReference type="EnsemblPlants" id="AET5Gv21119200.23"/>
    </source>
</evidence>
<reference evidence="2" key="2">
    <citation type="journal article" date="2017" name="Nat. Plants">
        <title>The Aegilops tauschii genome reveals multiple impacts of transposons.</title>
        <authorList>
            <person name="Zhao G."/>
            <person name="Zou C."/>
            <person name="Li K."/>
            <person name="Wang K."/>
            <person name="Li T."/>
            <person name="Gao L."/>
            <person name="Zhang X."/>
            <person name="Wang H."/>
            <person name="Yang Z."/>
            <person name="Liu X."/>
            <person name="Jiang W."/>
            <person name="Mao L."/>
            <person name="Kong X."/>
            <person name="Jiao Y."/>
            <person name="Jia J."/>
        </authorList>
    </citation>
    <scope>NUCLEOTIDE SEQUENCE [LARGE SCALE GENOMIC DNA]</scope>
    <source>
        <strain evidence="2">cv. AL8/78</strain>
    </source>
</reference>
<sequence length="35" mass="3720">SFFHDQTAVMGFAGTFPHLAFARSEGASVVFDGSK</sequence>
<reference evidence="1" key="5">
    <citation type="journal article" date="2021" name="G3 (Bethesda)">
        <title>Aegilops tauschii genome assembly Aet v5.0 features greater sequence contiguity and improved annotation.</title>
        <authorList>
            <person name="Wang L."/>
            <person name="Zhu T."/>
            <person name="Rodriguez J.C."/>
            <person name="Deal K.R."/>
            <person name="Dubcovsky J."/>
            <person name="McGuire P.E."/>
            <person name="Lux T."/>
            <person name="Spannagl M."/>
            <person name="Mayer K.F.X."/>
            <person name="Baldrich P."/>
            <person name="Meyers B.C."/>
            <person name="Huo N."/>
            <person name="Gu Y.Q."/>
            <person name="Zhou H."/>
            <person name="Devos K.M."/>
            <person name="Bennetzen J.L."/>
            <person name="Unver T."/>
            <person name="Budak H."/>
            <person name="Gulick P.J."/>
            <person name="Galiba G."/>
            <person name="Kalapos B."/>
            <person name="Nelson D.R."/>
            <person name="Li P."/>
            <person name="You F.M."/>
            <person name="Luo M.C."/>
            <person name="Dvorak J."/>
        </authorList>
    </citation>
    <scope>NUCLEOTIDE SEQUENCE [LARGE SCALE GENOMIC DNA]</scope>
    <source>
        <strain evidence="1">cv. AL8/78</strain>
    </source>
</reference>
<dbReference type="Gramene" id="AET5Gv21119200.23">
    <property type="protein sequence ID" value="AET5Gv21119200.23"/>
    <property type="gene ID" value="AET5Gv21119200"/>
</dbReference>
<dbReference type="EnsemblPlants" id="AET5Gv21119200.23">
    <property type="protein sequence ID" value="AET5Gv21119200.23"/>
    <property type="gene ID" value="AET5Gv21119200"/>
</dbReference>
<proteinExistence type="predicted"/>
<accession>A0A453MB78</accession>
<reference evidence="2" key="1">
    <citation type="journal article" date="2014" name="Science">
        <title>Ancient hybridizations among the ancestral genomes of bread wheat.</title>
        <authorList>
            <consortium name="International Wheat Genome Sequencing Consortium,"/>
            <person name="Marcussen T."/>
            <person name="Sandve S.R."/>
            <person name="Heier L."/>
            <person name="Spannagl M."/>
            <person name="Pfeifer M."/>
            <person name="Jakobsen K.S."/>
            <person name="Wulff B.B."/>
            <person name="Steuernagel B."/>
            <person name="Mayer K.F."/>
            <person name="Olsen O.A."/>
        </authorList>
    </citation>
    <scope>NUCLEOTIDE SEQUENCE [LARGE SCALE GENOMIC DNA]</scope>
    <source>
        <strain evidence="2">cv. AL8/78</strain>
    </source>
</reference>
<name>A0A453MB78_AEGTS</name>
<organism evidence="1 2">
    <name type="scientific">Aegilops tauschii subsp. strangulata</name>
    <name type="common">Goatgrass</name>
    <dbReference type="NCBI Taxonomy" id="200361"/>
    <lineage>
        <taxon>Eukaryota</taxon>
        <taxon>Viridiplantae</taxon>
        <taxon>Streptophyta</taxon>
        <taxon>Embryophyta</taxon>
        <taxon>Tracheophyta</taxon>
        <taxon>Spermatophyta</taxon>
        <taxon>Magnoliopsida</taxon>
        <taxon>Liliopsida</taxon>
        <taxon>Poales</taxon>
        <taxon>Poaceae</taxon>
        <taxon>BOP clade</taxon>
        <taxon>Pooideae</taxon>
        <taxon>Triticodae</taxon>
        <taxon>Triticeae</taxon>
        <taxon>Triticinae</taxon>
        <taxon>Aegilops</taxon>
    </lineage>
</organism>
<keyword evidence="2" id="KW-1185">Reference proteome</keyword>
<evidence type="ECO:0000313" key="2">
    <source>
        <dbReference type="Proteomes" id="UP000015105"/>
    </source>
</evidence>
<protein>
    <submittedName>
        <fullName evidence="1">Uncharacterized protein</fullName>
    </submittedName>
</protein>